<keyword evidence="2" id="KW-0539">Nucleus</keyword>
<accession>A0A8H6QA48</accession>
<evidence type="ECO:0000313" key="6">
    <source>
        <dbReference type="Proteomes" id="UP000654922"/>
    </source>
</evidence>
<feature type="region of interest" description="Disordered" evidence="3">
    <location>
        <begin position="1"/>
        <end position="24"/>
    </location>
</feature>
<evidence type="ECO:0000256" key="2">
    <source>
        <dbReference type="ARBA" id="ARBA00023242"/>
    </source>
</evidence>
<evidence type="ECO:0000259" key="4">
    <source>
        <dbReference type="PROSITE" id="PS50196"/>
    </source>
</evidence>
<dbReference type="Gene3D" id="2.30.29.30">
    <property type="entry name" value="Pleckstrin-homology domain (PH domain)/Phosphotyrosine-binding domain (PTB)"/>
    <property type="match status" value="1"/>
</dbReference>
<evidence type="ECO:0000256" key="3">
    <source>
        <dbReference type="SAM" id="MobiDB-lite"/>
    </source>
</evidence>
<feature type="region of interest" description="Disordered" evidence="3">
    <location>
        <begin position="293"/>
        <end position="322"/>
    </location>
</feature>
<feature type="compositionally biased region" description="Basic and acidic residues" evidence="3">
    <location>
        <begin position="72"/>
        <end position="83"/>
    </location>
</feature>
<feature type="compositionally biased region" description="Basic and acidic residues" evidence="3">
    <location>
        <begin position="395"/>
        <end position="405"/>
    </location>
</feature>
<feature type="domain" description="RanBD1" evidence="4">
    <location>
        <begin position="399"/>
        <end position="537"/>
    </location>
</feature>
<sequence>MASDLQPAAVMEGQIRKEEEPGKTQGMRNIVRMLVIVPKRSPEILSLCIIGLTPTAVAGTTAEDSQASDNEGTERPVRQKLKETSIASSQPETIVKNGEAATDAKVTSTTDAHKSADINDTMELGGGSNSRSSSRGRKRSFDDDEADSDGEEHGHRRKRSRDSTSEGDEQPPRSENNLPRKILSPKKKRSRDKLDEDESEQRATEKTDTKTENVESEEKPESEGQPEKKRPRDNSTERKPQAPVTSAFANTSAVSPFGSLGASKPKEKEPTKSAPVTSTSAFASSSLAAFAGSEQSPFGSLGASTPSVFKSPAASESEKPAATGFAAGASTSGFAALGSGFSGFSGGFGAAAKSGGLTSFASPTAPSTFGSSTKDKPFGAADADEEEEEEDEAETGPKEFEAEKPDERFFERQIETGEEEEKTYFSGKAKLFQFTNNEWKERGIGTFKVNVKVTEGQEDKKAARMIMRADGVLRVMLNTPLFKGMKVGDPSGDEPKSKQIHLVGVEDGRTVPLLLRVGSEDVAKELYHVIQDLLQYQ</sequence>
<dbReference type="Pfam" id="PF00638">
    <property type="entry name" value="Ran_BP1"/>
    <property type="match status" value="1"/>
</dbReference>
<feature type="region of interest" description="Disordered" evidence="3">
    <location>
        <begin position="355"/>
        <end position="405"/>
    </location>
</feature>
<dbReference type="SUPFAM" id="SSF50729">
    <property type="entry name" value="PH domain-like"/>
    <property type="match status" value="1"/>
</dbReference>
<dbReference type="PANTHER" id="PTHR23138">
    <property type="entry name" value="RAN BINDING PROTEIN"/>
    <property type="match status" value="1"/>
</dbReference>
<dbReference type="GO" id="GO:0005634">
    <property type="term" value="C:nucleus"/>
    <property type="evidence" value="ECO:0007669"/>
    <property type="project" value="UniProtKB-SubCell"/>
</dbReference>
<feature type="compositionally biased region" description="Acidic residues" evidence="3">
    <location>
        <begin position="382"/>
        <end position="394"/>
    </location>
</feature>
<dbReference type="FunFam" id="2.30.29.30:FF:000529">
    <property type="entry name" value="Nuclear protein export protein Yrb2"/>
    <property type="match status" value="1"/>
</dbReference>
<dbReference type="EMBL" id="JACBAE010001267">
    <property type="protein sequence ID" value="KAF7168337.1"/>
    <property type="molecule type" value="Genomic_DNA"/>
</dbReference>
<dbReference type="Proteomes" id="UP000654922">
    <property type="component" value="Unassembled WGS sequence"/>
</dbReference>
<dbReference type="PANTHER" id="PTHR23138:SF142">
    <property type="entry name" value="RAN-BINDING PROTEIN 3B-RELATED"/>
    <property type="match status" value="1"/>
</dbReference>
<comment type="caution">
    <text evidence="5">The sequence shown here is derived from an EMBL/GenBank/DDBJ whole genome shotgun (WGS) entry which is preliminary data.</text>
</comment>
<feature type="compositionally biased region" description="Polar residues" evidence="3">
    <location>
        <begin position="243"/>
        <end position="254"/>
    </location>
</feature>
<dbReference type="CDD" id="cd13180">
    <property type="entry name" value="RanBD_RanBP3"/>
    <property type="match status" value="1"/>
</dbReference>
<feature type="region of interest" description="Disordered" evidence="3">
    <location>
        <begin position="60"/>
        <end position="279"/>
    </location>
</feature>
<proteinExistence type="predicted"/>
<feature type="compositionally biased region" description="Low complexity" evidence="3">
    <location>
        <begin position="310"/>
        <end position="322"/>
    </location>
</feature>
<gene>
    <name evidence="5" type="ORF">CNMCM5623_001345</name>
</gene>
<protein>
    <recommendedName>
        <fullName evidence="4">RanBD1 domain-containing protein</fullName>
    </recommendedName>
</protein>
<dbReference type="InterPro" id="IPR000156">
    <property type="entry name" value="Ran_bind_dom"/>
</dbReference>
<dbReference type="SMART" id="SM00160">
    <property type="entry name" value="RanBD"/>
    <property type="match status" value="1"/>
</dbReference>
<name>A0A8H6QA48_9EURO</name>
<comment type="subcellular location">
    <subcellularLocation>
        <location evidence="1">Nucleus</location>
    </subcellularLocation>
</comment>
<dbReference type="AlphaFoldDB" id="A0A8H6QA48"/>
<dbReference type="PROSITE" id="PS50196">
    <property type="entry name" value="RANBD1"/>
    <property type="match status" value="1"/>
</dbReference>
<reference evidence="5" key="1">
    <citation type="submission" date="2020-06" db="EMBL/GenBank/DDBJ databases">
        <title>Draft genome sequences of strains closely related to Aspergillus parafelis and Aspergillus hiratsukae.</title>
        <authorList>
            <person name="Dos Santos R.A.C."/>
            <person name="Rivero-Menendez O."/>
            <person name="Steenwyk J.L."/>
            <person name="Mead M.E."/>
            <person name="Goldman G.H."/>
            <person name="Alastruey-Izquierdo A."/>
            <person name="Rokas A."/>
        </authorList>
    </citation>
    <scope>NUCLEOTIDE SEQUENCE</scope>
    <source>
        <strain evidence="5">CNM-CM5623</strain>
    </source>
</reference>
<feature type="compositionally biased region" description="Basic and acidic residues" evidence="3">
    <location>
        <begin position="200"/>
        <end position="240"/>
    </location>
</feature>
<feature type="compositionally biased region" description="Polar residues" evidence="3">
    <location>
        <begin position="294"/>
        <end position="308"/>
    </location>
</feature>
<dbReference type="InterPro" id="IPR045255">
    <property type="entry name" value="RanBP1-like"/>
</dbReference>
<dbReference type="InterPro" id="IPR011993">
    <property type="entry name" value="PH-like_dom_sf"/>
</dbReference>
<dbReference type="OrthoDB" id="411251at2759"/>
<organism evidence="5 6">
    <name type="scientific">Aspergillus felis</name>
    <dbReference type="NCBI Taxonomy" id="1287682"/>
    <lineage>
        <taxon>Eukaryota</taxon>
        <taxon>Fungi</taxon>
        <taxon>Dikarya</taxon>
        <taxon>Ascomycota</taxon>
        <taxon>Pezizomycotina</taxon>
        <taxon>Eurotiomycetes</taxon>
        <taxon>Eurotiomycetidae</taxon>
        <taxon>Eurotiales</taxon>
        <taxon>Aspergillaceae</taxon>
        <taxon>Aspergillus</taxon>
        <taxon>Aspergillus subgen. Fumigati</taxon>
    </lineage>
</organism>
<evidence type="ECO:0000256" key="1">
    <source>
        <dbReference type="ARBA" id="ARBA00004123"/>
    </source>
</evidence>
<feature type="compositionally biased region" description="Polar residues" evidence="3">
    <location>
        <begin position="359"/>
        <end position="372"/>
    </location>
</feature>
<evidence type="ECO:0000313" key="5">
    <source>
        <dbReference type="EMBL" id="KAF7168337.1"/>
    </source>
</evidence>